<evidence type="ECO:0000256" key="4">
    <source>
        <dbReference type="ARBA" id="ARBA00022630"/>
    </source>
</evidence>
<sequence>MSTCRGRGGQAGSRIPPESVMSQSPALHQRLGIALPILQAPMAGAQGSALAIAVARAGGLGALPCAMLSPEAMAEEFAAFRAATPAPLNVNFFCHVPPEPDPAAQARWHAALAPFFAEFGLDIDAVPEGPGRRPFDRETCDALEPLRPEVVSFHFGLPEAALLERVKAWGATVLASATTVAEAEWLEARGADAVIVQGLEAGGHRGMFLDGEVTTQVGTFALLPQVREAIGLPLIAAGGIADARGVAAARALGADGVQVGTALLCCPEATISAIHRRALQSEAARHTALTNLYSGRPARGIVTRLMRELGPMAEVAPAFPLATAAIAPLRTAAEASGSGDFSPLWAGQNASRCREVSAAEVIESLAAGL</sequence>
<dbReference type="PANTHER" id="PTHR42747">
    <property type="entry name" value="NITRONATE MONOOXYGENASE-RELATED"/>
    <property type="match status" value="1"/>
</dbReference>
<keyword evidence="8" id="KW-0503">Monooxygenase</keyword>
<evidence type="ECO:0000256" key="3">
    <source>
        <dbReference type="ARBA" id="ARBA00022575"/>
    </source>
</evidence>
<evidence type="ECO:0000313" key="13">
    <source>
        <dbReference type="EMBL" id="NAW33473.1"/>
    </source>
</evidence>
<dbReference type="Pfam" id="PF03060">
    <property type="entry name" value="NMO"/>
    <property type="match status" value="1"/>
</dbReference>
<evidence type="ECO:0000256" key="8">
    <source>
        <dbReference type="ARBA" id="ARBA00023033"/>
    </source>
</evidence>
<dbReference type="GO" id="GO:0000166">
    <property type="term" value="F:nucleotide binding"/>
    <property type="evidence" value="ECO:0007669"/>
    <property type="project" value="UniProtKB-KW"/>
</dbReference>
<dbReference type="OrthoDB" id="9778912at2"/>
<accession>A0A7X4W3H6</accession>
<keyword evidence="7" id="KW-0560">Oxidoreductase</keyword>
<comment type="catalytic activity">
    <reaction evidence="10">
        <text>3 propionate 3-nitronate + 3 O2 + H2O = 3 3-oxopropanoate + 2 nitrate + nitrite + H2O2 + 3 H(+)</text>
        <dbReference type="Rhea" id="RHEA:57332"/>
        <dbReference type="ChEBI" id="CHEBI:15377"/>
        <dbReference type="ChEBI" id="CHEBI:15378"/>
        <dbReference type="ChEBI" id="CHEBI:15379"/>
        <dbReference type="ChEBI" id="CHEBI:16240"/>
        <dbReference type="ChEBI" id="CHEBI:16301"/>
        <dbReference type="ChEBI" id="CHEBI:17632"/>
        <dbReference type="ChEBI" id="CHEBI:33190"/>
        <dbReference type="ChEBI" id="CHEBI:136067"/>
    </reaction>
</comment>
<evidence type="ECO:0000256" key="5">
    <source>
        <dbReference type="ARBA" id="ARBA00022643"/>
    </source>
</evidence>
<dbReference type="AlphaFoldDB" id="A0A7X4W3H6"/>
<dbReference type="GO" id="GO:0018580">
    <property type="term" value="F:nitronate monooxygenase activity"/>
    <property type="evidence" value="ECO:0007669"/>
    <property type="project" value="InterPro"/>
</dbReference>
<dbReference type="RefSeq" id="WP_161430526.1">
    <property type="nucleotide sequence ID" value="NZ_WUTT01000001.1"/>
</dbReference>
<dbReference type="GO" id="GO:0051213">
    <property type="term" value="F:dioxygenase activity"/>
    <property type="evidence" value="ECO:0007669"/>
    <property type="project" value="UniProtKB-KW"/>
</dbReference>
<evidence type="ECO:0000256" key="6">
    <source>
        <dbReference type="ARBA" id="ARBA00022741"/>
    </source>
</evidence>
<feature type="compositionally biased region" description="Gly residues" evidence="12">
    <location>
        <begin position="1"/>
        <end position="11"/>
    </location>
</feature>
<comment type="similarity">
    <text evidence="2">Belongs to the nitronate monooxygenase family. NMO class I subfamily.</text>
</comment>
<protein>
    <recommendedName>
        <fullName evidence="11">Nitronate monooxygenase</fullName>
    </recommendedName>
    <alternativeName>
        <fullName evidence="9">Propionate 3-nitronate monooxygenase</fullName>
    </alternativeName>
</protein>
<feature type="region of interest" description="Disordered" evidence="12">
    <location>
        <begin position="1"/>
        <end position="21"/>
    </location>
</feature>
<keyword evidence="5" id="KW-0288">FMN</keyword>
<evidence type="ECO:0000256" key="12">
    <source>
        <dbReference type="SAM" id="MobiDB-lite"/>
    </source>
</evidence>
<comment type="cofactor">
    <cofactor evidence="1">
        <name>FMN</name>
        <dbReference type="ChEBI" id="CHEBI:58210"/>
    </cofactor>
</comment>
<dbReference type="PANTHER" id="PTHR42747:SF3">
    <property type="entry name" value="NITRONATE MONOOXYGENASE-RELATED"/>
    <property type="match status" value="1"/>
</dbReference>
<dbReference type="GO" id="GO:0009636">
    <property type="term" value="P:response to toxic substance"/>
    <property type="evidence" value="ECO:0007669"/>
    <property type="project" value="UniProtKB-KW"/>
</dbReference>
<keyword evidence="6" id="KW-0547">Nucleotide-binding</keyword>
<dbReference type="EMBL" id="WUTT01000001">
    <property type="protein sequence ID" value="NAW33473.1"/>
    <property type="molecule type" value="Genomic_DNA"/>
</dbReference>
<gene>
    <name evidence="13" type="ORF">GRB96_03425</name>
</gene>
<evidence type="ECO:0000256" key="11">
    <source>
        <dbReference type="ARBA" id="ARBA00067136"/>
    </source>
</evidence>
<dbReference type="Gene3D" id="3.20.20.70">
    <property type="entry name" value="Aldolase class I"/>
    <property type="match status" value="1"/>
</dbReference>
<reference evidence="13 14" key="1">
    <citation type="submission" date="2019-12" db="EMBL/GenBank/DDBJ databases">
        <title>Draft genome sequencing of Halomonas alimentaria DSM 15356.</title>
        <authorList>
            <person name="Pandiyan K."/>
            <person name="Kushwaha P."/>
            <person name="Gowdham M."/>
            <person name="Chakdar H."/>
            <person name="Singh A."/>
            <person name="Kumar M."/>
            <person name="Saxena A.K."/>
        </authorList>
    </citation>
    <scope>NUCLEOTIDE SEQUENCE [LARGE SCALE GENOMIC DNA]</scope>
    <source>
        <strain evidence="13 14">DSM 15356</strain>
    </source>
</reference>
<evidence type="ECO:0000256" key="1">
    <source>
        <dbReference type="ARBA" id="ARBA00001917"/>
    </source>
</evidence>
<organism evidence="13 14">
    <name type="scientific">Halomonas alimentaria</name>
    <dbReference type="NCBI Taxonomy" id="147248"/>
    <lineage>
        <taxon>Bacteria</taxon>
        <taxon>Pseudomonadati</taxon>
        <taxon>Pseudomonadota</taxon>
        <taxon>Gammaproteobacteria</taxon>
        <taxon>Oceanospirillales</taxon>
        <taxon>Halomonadaceae</taxon>
        <taxon>Halomonas</taxon>
    </lineage>
</organism>
<dbReference type="SUPFAM" id="SSF51412">
    <property type="entry name" value="Inosine monophosphate dehydrogenase (IMPDH)"/>
    <property type="match status" value="1"/>
</dbReference>
<evidence type="ECO:0000256" key="7">
    <source>
        <dbReference type="ARBA" id="ARBA00023002"/>
    </source>
</evidence>
<evidence type="ECO:0000313" key="14">
    <source>
        <dbReference type="Proteomes" id="UP000487929"/>
    </source>
</evidence>
<keyword evidence="14" id="KW-1185">Reference proteome</keyword>
<dbReference type="InterPro" id="IPR004136">
    <property type="entry name" value="NMO"/>
</dbReference>
<keyword evidence="3" id="KW-0216">Detoxification</keyword>
<dbReference type="InterPro" id="IPR013785">
    <property type="entry name" value="Aldolase_TIM"/>
</dbReference>
<comment type="caution">
    <text evidence="13">The sequence shown here is derived from an EMBL/GenBank/DDBJ whole genome shotgun (WGS) entry which is preliminary data.</text>
</comment>
<keyword evidence="4" id="KW-0285">Flavoprotein</keyword>
<evidence type="ECO:0000256" key="9">
    <source>
        <dbReference type="ARBA" id="ARBA00031155"/>
    </source>
</evidence>
<dbReference type="FunFam" id="3.20.20.70:FF:000154">
    <property type="entry name" value="Probable nitronate monooxygenase"/>
    <property type="match status" value="1"/>
</dbReference>
<keyword evidence="13" id="KW-0223">Dioxygenase</keyword>
<evidence type="ECO:0000256" key="2">
    <source>
        <dbReference type="ARBA" id="ARBA00009881"/>
    </source>
</evidence>
<dbReference type="Proteomes" id="UP000487929">
    <property type="component" value="Unassembled WGS sequence"/>
</dbReference>
<name>A0A7X4W3H6_9GAMM</name>
<dbReference type="CDD" id="cd04730">
    <property type="entry name" value="NPD_like"/>
    <property type="match status" value="1"/>
</dbReference>
<evidence type="ECO:0000256" key="10">
    <source>
        <dbReference type="ARBA" id="ARBA00049401"/>
    </source>
</evidence>
<proteinExistence type="inferred from homology"/>